<evidence type="ECO:0000259" key="2">
    <source>
        <dbReference type="Pfam" id="PF22240"/>
    </source>
</evidence>
<organism evidence="3 4">
    <name type="scientific">Puccinia striiformis f. sp. tritici PST-78</name>
    <dbReference type="NCBI Taxonomy" id="1165861"/>
    <lineage>
        <taxon>Eukaryota</taxon>
        <taxon>Fungi</taxon>
        <taxon>Dikarya</taxon>
        <taxon>Basidiomycota</taxon>
        <taxon>Pucciniomycotina</taxon>
        <taxon>Pucciniomycetes</taxon>
        <taxon>Pucciniales</taxon>
        <taxon>Pucciniaceae</taxon>
        <taxon>Puccinia</taxon>
    </lineage>
</organism>
<evidence type="ECO:0000313" key="4">
    <source>
        <dbReference type="Proteomes" id="UP000054564"/>
    </source>
</evidence>
<dbReference type="InterPro" id="IPR053980">
    <property type="entry name" value="ISP_coupler"/>
</dbReference>
<evidence type="ECO:0000256" key="1">
    <source>
        <dbReference type="SAM" id="MobiDB-lite"/>
    </source>
</evidence>
<reference evidence="4" key="1">
    <citation type="submission" date="2014-03" db="EMBL/GenBank/DDBJ databases">
        <title>The Genome Sequence of Puccinia striiformis f. sp. tritici PST-78.</title>
        <authorList>
            <consortium name="The Broad Institute Genome Sequencing Platform"/>
            <person name="Cuomo C."/>
            <person name="Hulbert S."/>
            <person name="Chen X."/>
            <person name="Walker B."/>
            <person name="Young S.K."/>
            <person name="Zeng Q."/>
            <person name="Gargeya S."/>
            <person name="Fitzgerald M."/>
            <person name="Haas B."/>
            <person name="Abouelleil A."/>
            <person name="Alvarado L."/>
            <person name="Arachchi H.M."/>
            <person name="Berlin A.M."/>
            <person name="Chapman S.B."/>
            <person name="Goldberg J."/>
            <person name="Griggs A."/>
            <person name="Gujja S."/>
            <person name="Hansen M."/>
            <person name="Howarth C."/>
            <person name="Imamovic A."/>
            <person name="Larimer J."/>
            <person name="McCowan C."/>
            <person name="Montmayeur A."/>
            <person name="Murphy C."/>
            <person name="Neiman D."/>
            <person name="Pearson M."/>
            <person name="Priest M."/>
            <person name="Roberts A."/>
            <person name="Saif S."/>
            <person name="Shea T."/>
            <person name="Sisk P."/>
            <person name="Sykes S."/>
            <person name="Wortman J."/>
            <person name="Nusbaum C."/>
            <person name="Birren B."/>
        </authorList>
    </citation>
    <scope>NUCLEOTIDE SEQUENCE [LARGE SCALE GENOMIC DNA]</scope>
    <source>
        <strain evidence="4">race PST-78</strain>
    </source>
</reference>
<feature type="domain" description="Type ISP restriction-modification enzyme coupler" evidence="2">
    <location>
        <begin position="69"/>
        <end position="158"/>
    </location>
</feature>
<dbReference type="Proteomes" id="UP000054564">
    <property type="component" value="Unassembled WGS sequence"/>
</dbReference>
<protein>
    <recommendedName>
        <fullName evidence="2">Type ISP restriction-modification enzyme coupler domain-containing protein</fullName>
    </recommendedName>
</protein>
<comment type="caution">
    <text evidence="3">The sequence shown here is derived from an EMBL/GenBank/DDBJ whole genome shotgun (WGS) entry which is preliminary data.</text>
</comment>
<sequence length="159" mass="17581">MEVISVSDKVQQRSKSSKSKAAKKARGGSAIGSSADTPVPDQASLQFEVGEIERALYAQVVKKCGNRHHWEDWANDIAKIANTHIDRIQAILENKDNIAEIAAFEAFAKEIRDDLNNAISDADIIEMLAQHLITKPVFDALFEGYNFTQHNPMSIAMQA</sequence>
<gene>
    <name evidence="3" type="ORF">PSTG_20032</name>
</gene>
<proteinExistence type="predicted"/>
<feature type="compositionally biased region" description="Basic residues" evidence="1">
    <location>
        <begin position="15"/>
        <end position="26"/>
    </location>
</feature>
<dbReference type="Pfam" id="PF22240">
    <property type="entry name" value="ISP_coupler"/>
    <property type="match status" value="1"/>
</dbReference>
<dbReference type="AlphaFoldDB" id="A0A0L0UI45"/>
<evidence type="ECO:0000313" key="3">
    <source>
        <dbReference type="EMBL" id="KNE86605.1"/>
    </source>
</evidence>
<feature type="region of interest" description="Disordered" evidence="1">
    <location>
        <begin position="1"/>
        <end position="39"/>
    </location>
</feature>
<dbReference type="EMBL" id="AJIL01008924">
    <property type="protein sequence ID" value="KNE86605.1"/>
    <property type="molecule type" value="Genomic_DNA"/>
</dbReference>
<accession>A0A0L0UI45</accession>
<feature type="non-terminal residue" evidence="3">
    <location>
        <position position="159"/>
    </location>
</feature>
<name>A0A0L0UI45_9BASI</name>
<keyword evidence="4" id="KW-1185">Reference proteome</keyword>